<evidence type="ECO:0008006" key="5">
    <source>
        <dbReference type="Google" id="ProtNLM"/>
    </source>
</evidence>
<feature type="chain" id="PRO_5045280377" description="Glycoside hydrolase family 43 protein" evidence="2">
    <location>
        <begin position="22"/>
        <end position="574"/>
    </location>
</feature>
<keyword evidence="2" id="KW-0732">Signal</keyword>
<evidence type="ECO:0000313" key="3">
    <source>
        <dbReference type="EMBL" id="KAL0065571.1"/>
    </source>
</evidence>
<dbReference type="PANTHER" id="PTHR43772">
    <property type="entry name" value="ENDO-1,4-BETA-XYLANASE"/>
    <property type="match status" value="1"/>
</dbReference>
<dbReference type="Gene3D" id="2.115.10.20">
    <property type="entry name" value="Glycosyl hydrolase domain, family 43"/>
    <property type="match status" value="1"/>
</dbReference>
<accession>A0ABR2ZV22</accession>
<dbReference type="InterPro" id="IPR052176">
    <property type="entry name" value="Glycosyl_Hydrlase_43_Enz"/>
</dbReference>
<dbReference type="PANTHER" id="PTHR43772:SF2">
    <property type="entry name" value="PUTATIVE (AFU_ORTHOLOGUE AFUA_2G04480)-RELATED"/>
    <property type="match status" value="1"/>
</dbReference>
<gene>
    <name evidence="3" type="ORF">AAF712_007482</name>
</gene>
<comment type="caution">
    <text evidence="3">The sequence shown here is derived from an EMBL/GenBank/DDBJ whole genome shotgun (WGS) entry which is preliminary data.</text>
</comment>
<name>A0ABR2ZV22_9AGAR</name>
<reference evidence="3 4" key="1">
    <citation type="submission" date="2024-05" db="EMBL/GenBank/DDBJ databases">
        <title>A draft genome resource for the thread blight pathogen Marasmius tenuissimus strain MS-2.</title>
        <authorList>
            <person name="Yulfo-Soto G.E."/>
            <person name="Baruah I.K."/>
            <person name="Amoako-Attah I."/>
            <person name="Bukari Y."/>
            <person name="Meinhardt L.W."/>
            <person name="Bailey B.A."/>
            <person name="Cohen S.P."/>
        </authorList>
    </citation>
    <scope>NUCLEOTIDE SEQUENCE [LARGE SCALE GENOMIC DNA]</scope>
    <source>
        <strain evidence="3 4">MS-2</strain>
    </source>
</reference>
<dbReference type="InterPro" id="IPR023296">
    <property type="entry name" value="Glyco_hydro_beta-prop_sf"/>
</dbReference>
<keyword evidence="4" id="KW-1185">Reference proteome</keyword>
<organism evidence="3 4">
    <name type="scientific">Marasmius tenuissimus</name>
    <dbReference type="NCBI Taxonomy" id="585030"/>
    <lineage>
        <taxon>Eukaryota</taxon>
        <taxon>Fungi</taxon>
        <taxon>Dikarya</taxon>
        <taxon>Basidiomycota</taxon>
        <taxon>Agaricomycotina</taxon>
        <taxon>Agaricomycetes</taxon>
        <taxon>Agaricomycetidae</taxon>
        <taxon>Agaricales</taxon>
        <taxon>Marasmiineae</taxon>
        <taxon>Marasmiaceae</taxon>
        <taxon>Marasmius</taxon>
    </lineage>
</organism>
<proteinExistence type="predicted"/>
<protein>
    <recommendedName>
        <fullName evidence="5">Glycoside hydrolase family 43 protein</fullName>
    </recommendedName>
</protein>
<sequence>MLLQLLKVLLVPLCLTSFSLGQGRWHTTATYKNTNASIAADPYVRWDAQTKQYWAYSTEGADDGWHFGIYTSPDLGIWAKLTGGAIKADSSSNIWADDWFWAPECYYNEQTGWYFLFYAGKMNNGTDIAAHFKYPDFEEASKVGVAVSRSPGGPFVNIERQPIDYYPFDPDYNDVNLIMSPPYLVPPKTPEEGQSAPKGTYIPFIDPNVFFDYDDSGELNGIYLFFSRNCYRNWIWDDKYAKYVEESNIYVVKLDEKWWWDPEARTLPRVHQEFRDLNDGKAEGWVKDVNASFPGPERKDGWVSIISRSLQPQIWEDAHVFDYSSSNGKKKDRRWSEGSTTFKRLDSSRQPVYFLTYSSNNYESVDYGVGYAYSTVVTGPYTKSDSNPILSQDASRSLYSTGHGSIVPMKGNDHSNEFYYAYHARSSPDAPRTLYNARLFIEPDELYVGFGSNWGDVRVPSGVAPLDVKVSPNGTSYKVEVTSADGAVFNLRHPGNRIKILVGEVEVDAQMDANGLVNVNLTEAKANMGVETAAVTFRYQRARQNASEGWMDVKQFQGVRRASDAYNVEAIVNL</sequence>
<dbReference type="EMBL" id="JBBXMP010000046">
    <property type="protein sequence ID" value="KAL0065571.1"/>
    <property type="molecule type" value="Genomic_DNA"/>
</dbReference>
<evidence type="ECO:0000256" key="1">
    <source>
        <dbReference type="ARBA" id="ARBA00023277"/>
    </source>
</evidence>
<evidence type="ECO:0000256" key="2">
    <source>
        <dbReference type="SAM" id="SignalP"/>
    </source>
</evidence>
<keyword evidence="1" id="KW-0119">Carbohydrate metabolism</keyword>
<dbReference type="Proteomes" id="UP001437256">
    <property type="component" value="Unassembled WGS sequence"/>
</dbReference>
<feature type="signal peptide" evidence="2">
    <location>
        <begin position="1"/>
        <end position="21"/>
    </location>
</feature>
<evidence type="ECO:0000313" key="4">
    <source>
        <dbReference type="Proteomes" id="UP001437256"/>
    </source>
</evidence>
<dbReference type="SUPFAM" id="SSF75005">
    <property type="entry name" value="Arabinanase/levansucrase/invertase"/>
    <property type="match status" value="1"/>
</dbReference>